<reference evidence="1" key="1">
    <citation type="submission" date="2018-05" db="EMBL/GenBank/DDBJ databases">
        <authorList>
            <person name="Lanie J.A."/>
            <person name="Ng W.-L."/>
            <person name="Kazmierczak K.M."/>
            <person name="Andrzejewski T.M."/>
            <person name="Davidsen T.M."/>
            <person name="Wayne K.J."/>
            <person name="Tettelin H."/>
            <person name="Glass J.I."/>
            <person name="Rusch D."/>
            <person name="Podicherti R."/>
            <person name="Tsui H.-C.T."/>
            <person name="Winkler M.E."/>
        </authorList>
    </citation>
    <scope>NUCLEOTIDE SEQUENCE</scope>
</reference>
<dbReference type="AlphaFoldDB" id="A0A383DXT8"/>
<protein>
    <submittedName>
        <fullName evidence="1">Uncharacterized protein</fullName>
    </submittedName>
</protein>
<dbReference type="EMBL" id="UINC01220653">
    <property type="protein sequence ID" value="SVE48658.1"/>
    <property type="molecule type" value="Genomic_DNA"/>
</dbReference>
<organism evidence="1">
    <name type="scientific">marine metagenome</name>
    <dbReference type="NCBI Taxonomy" id="408172"/>
    <lineage>
        <taxon>unclassified sequences</taxon>
        <taxon>metagenomes</taxon>
        <taxon>ecological metagenomes</taxon>
    </lineage>
</organism>
<gene>
    <name evidence="1" type="ORF">METZ01_LOCUS501512</name>
</gene>
<evidence type="ECO:0000313" key="1">
    <source>
        <dbReference type="EMBL" id="SVE48658.1"/>
    </source>
</evidence>
<proteinExistence type="predicted"/>
<name>A0A383DXT8_9ZZZZ</name>
<accession>A0A383DXT8</accession>
<sequence length="37" mass="4064">MKNRAVFIDVISPITPIKKGKMAPPAIPVHKIPDKDP</sequence>